<dbReference type="InterPro" id="IPR007627">
    <property type="entry name" value="RNA_pol_sigma70_r2"/>
</dbReference>
<evidence type="ECO:0000259" key="5">
    <source>
        <dbReference type="Pfam" id="PF04542"/>
    </source>
</evidence>
<keyword evidence="3" id="KW-0731">Sigma factor</keyword>
<dbReference type="PANTHER" id="PTHR43133">
    <property type="entry name" value="RNA POLYMERASE ECF-TYPE SIGMA FACTO"/>
    <property type="match status" value="1"/>
</dbReference>
<dbReference type="EMBL" id="VSKM01000001">
    <property type="protein sequence ID" value="TYB80298.1"/>
    <property type="molecule type" value="Genomic_DNA"/>
</dbReference>
<dbReference type="Pfam" id="PF08281">
    <property type="entry name" value="Sigma70_r4_2"/>
    <property type="match status" value="1"/>
</dbReference>
<evidence type="ECO:0000256" key="1">
    <source>
        <dbReference type="ARBA" id="ARBA00010641"/>
    </source>
</evidence>
<accession>A0A8H2QKL6</accession>
<dbReference type="InterPro" id="IPR013324">
    <property type="entry name" value="RNA_pol_sigma_r3/r4-like"/>
</dbReference>
<comment type="caution">
    <text evidence="7">The sequence shown here is derived from an EMBL/GenBank/DDBJ whole genome shotgun (WGS) entry which is preliminary data.</text>
</comment>
<feature type="domain" description="RNA polymerase sigma factor 70 region 4 type 2" evidence="6">
    <location>
        <begin position="96"/>
        <end position="146"/>
    </location>
</feature>
<keyword evidence="4" id="KW-0804">Transcription</keyword>
<dbReference type="GO" id="GO:0006352">
    <property type="term" value="P:DNA-templated transcription initiation"/>
    <property type="evidence" value="ECO:0007669"/>
    <property type="project" value="InterPro"/>
</dbReference>
<dbReference type="Proteomes" id="UP000323324">
    <property type="component" value="Unassembled WGS sequence"/>
</dbReference>
<dbReference type="GO" id="GO:0003677">
    <property type="term" value="F:DNA binding"/>
    <property type="evidence" value="ECO:0007669"/>
    <property type="project" value="InterPro"/>
</dbReference>
<dbReference type="PANTHER" id="PTHR43133:SF62">
    <property type="entry name" value="RNA POLYMERASE SIGMA FACTOR SIGZ"/>
    <property type="match status" value="1"/>
</dbReference>
<proteinExistence type="inferred from homology"/>
<evidence type="ECO:0000259" key="6">
    <source>
        <dbReference type="Pfam" id="PF08281"/>
    </source>
</evidence>
<gene>
    <name evidence="7" type="ORF">ES676_01105</name>
</gene>
<dbReference type="NCBIfam" id="TIGR02937">
    <property type="entry name" value="sigma70-ECF"/>
    <property type="match status" value="1"/>
</dbReference>
<dbReference type="AlphaFoldDB" id="A0A8H2QKL6"/>
<dbReference type="Gene3D" id="1.10.10.10">
    <property type="entry name" value="Winged helix-like DNA-binding domain superfamily/Winged helix DNA-binding domain"/>
    <property type="match status" value="1"/>
</dbReference>
<sequence length="181" mass="20894">MTTKAIWKLYAEAIKHFIQSKVKDEAVTDDLLQDTFIKVHTKRESLNDESKLKSWVFSIARYTVYDYFRQNKLTIDIADNEFLAENNEDNEHTEKDCLRGIIKNLPKKYRTPLFLADIKGMKQADIATQLQLPLPTVKSQIQRARTLIAKGFMDCCGFKLNDEGYLVGELQEKADCKVCAH</sequence>
<dbReference type="SUPFAM" id="SSF88659">
    <property type="entry name" value="Sigma3 and sigma4 domains of RNA polymerase sigma factors"/>
    <property type="match status" value="1"/>
</dbReference>
<dbReference type="InterPro" id="IPR036388">
    <property type="entry name" value="WH-like_DNA-bd_sf"/>
</dbReference>
<dbReference type="GO" id="GO:0016987">
    <property type="term" value="F:sigma factor activity"/>
    <property type="evidence" value="ECO:0007669"/>
    <property type="project" value="UniProtKB-KW"/>
</dbReference>
<name>A0A8H2QKL6_9FLAO</name>
<comment type="similarity">
    <text evidence="1">Belongs to the sigma-70 factor family. ECF subfamily.</text>
</comment>
<reference evidence="7 8" key="1">
    <citation type="submission" date="2019-08" db="EMBL/GenBank/DDBJ databases">
        <title>Genomes of Antarctic Bizionia species.</title>
        <authorList>
            <person name="Bowman J.P."/>
        </authorList>
    </citation>
    <scope>NUCLEOTIDE SEQUENCE [LARGE SCALE GENOMIC DNA]</scope>
    <source>
        <strain evidence="7 8">HFD</strain>
    </source>
</reference>
<dbReference type="InterPro" id="IPR013325">
    <property type="entry name" value="RNA_pol_sigma_r2"/>
</dbReference>
<dbReference type="Pfam" id="PF04542">
    <property type="entry name" value="Sigma70_r2"/>
    <property type="match status" value="1"/>
</dbReference>
<evidence type="ECO:0000256" key="3">
    <source>
        <dbReference type="ARBA" id="ARBA00023082"/>
    </source>
</evidence>
<dbReference type="Gene3D" id="1.10.1740.10">
    <property type="match status" value="1"/>
</dbReference>
<protein>
    <submittedName>
        <fullName evidence="7">Sigma-70 family RNA polymerase sigma factor</fullName>
    </submittedName>
</protein>
<evidence type="ECO:0000256" key="2">
    <source>
        <dbReference type="ARBA" id="ARBA00023015"/>
    </source>
</evidence>
<dbReference type="InterPro" id="IPR039425">
    <property type="entry name" value="RNA_pol_sigma-70-like"/>
</dbReference>
<evidence type="ECO:0000313" key="8">
    <source>
        <dbReference type="Proteomes" id="UP000323324"/>
    </source>
</evidence>
<organism evidence="7 8">
    <name type="scientific">Bizionia saleffrena</name>
    <dbReference type="NCBI Taxonomy" id="291189"/>
    <lineage>
        <taxon>Bacteria</taxon>
        <taxon>Pseudomonadati</taxon>
        <taxon>Bacteroidota</taxon>
        <taxon>Flavobacteriia</taxon>
        <taxon>Flavobacteriales</taxon>
        <taxon>Flavobacteriaceae</taxon>
        <taxon>Bizionia</taxon>
    </lineage>
</organism>
<dbReference type="InterPro" id="IPR013249">
    <property type="entry name" value="RNA_pol_sigma70_r4_t2"/>
</dbReference>
<evidence type="ECO:0000313" key="7">
    <source>
        <dbReference type="EMBL" id="TYB80298.1"/>
    </source>
</evidence>
<feature type="domain" description="RNA polymerase sigma-70 region 2" evidence="5">
    <location>
        <begin position="9"/>
        <end position="72"/>
    </location>
</feature>
<dbReference type="SUPFAM" id="SSF88946">
    <property type="entry name" value="Sigma2 domain of RNA polymerase sigma factors"/>
    <property type="match status" value="1"/>
</dbReference>
<keyword evidence="2" id="KW-0805">Transcription regulation</keyword>
<dbReference type="RefSeq" id="WP_148368189.1">
    <property type="nucleotide sequence ID" value="NZ_VSKM01000001.1"/>
</dbReference>
<dbReference type="InterPro" id="IPR014284">
    <property type="entry name" value="RNA_pol_sigma-70_dom"/>
</dbReference>
<keyword evidence="8" id="KW-1185">Reference proteome</keyword>
<evidence type="ECO:0000256" key="4">
    <source>
        <dbReference type="ARBA" id="ARBA00023163"/>
    </source>
</evidence>